<name>A0ABQ1NJW4_9BACI</name>
<gene>
    <name evidence="1" type="ORF">GCM10007216_03760</name>
</gene>
<organism evidence="1 2">
    <name type="scientific">Thalassobacillus devorans</name>
    <dbReference type="NCBI Taxonomy" id="279813"/>
    <lineage>
        <taxon>Bacteria</taxon>
        <taxon>Bacillati</taxon>
        <taxon>Bacillota</taxon>
        <taxon>Bacilli</taxon>
        <taxon>Bacillales</taxon>
        <taxon>Bacillaceae</taxon>
        <taxon>Thalassobacillus</taxon>
    </lineage>
</organism>
<accession>A0ABQ1NJW4</accession>
<comment type="caution">
    <text evidence="1">The sequence shown here is derived from an EMBL/GenBank/DDBJ whole genome shotgun (WGS) entry which is preliminary data.</text>
</comment>
<keyword evidence="2" id="KW-1185">Reference proteome</keyword>
<dbReference type="Proteomes" id="UP000619534">
    <property type="component" value="Unassembled WGS sequence"/>
</dbReference>
<protein>
    <submittedName>
        <fullName evidence="1">Uncharacterized protein</fullName>
    </submittedName>
</protein>
<reference evidence="2" key="1">
    <citation type="journal article" date="2019" name="Int. J. Syst. Evol. Microbiol.">
        <title>The Global Catalogue of Microorganisms (GCM) 10K type strain sequencing project: providing services to taxonomists for standard genome sequencing and annotation.</title>
        <authorList>
            <consortium name="The Broad Institute Genomics Platform"/>
            <consortium name="The Broad Institute Genome Sequencing Center for Infectious Disease"/>
            <person name="Wu L."/>
            <person name="Ma J."/>
        </authorList>
    </citation>
    <scope>NUCLEOTIDE SEQUENCE [LARGE SCALE GENOMIC DNA]</scope>
    <source>
        <strain evidence="2">CCM 7282</strain>
    </source>
</reference>
<proteinExistence type="predicted"/>
<evidence type="ECO:0000313" key="2">
    <source>
        <dbReference type="Proteomes" id="UP000619534"/>
    </source>
</evidence>
<dbReference type="EMBL" id="BMCJ01000001">
    <property type="protein sequence ID" value="GGC76458.1"/>
    <property type="molecule type" value="Genomic_DNA"/>
</dbReference>
<evidence type="ECO:0000313" key="1">
    <source>
        <dbReference type="EMBL" id="GGC76458.1"/>
    </source>
</evidence>
<sequence length="46" mass="5578">MDESKEILFNIFKFLTEKAEQSYHNTISNMQQEIDSYTKRLSYSRL</sequence>